<sequence length="31" mass="3608">MQKYSETMSRYHGFSDILSIMCMLPSLLLVL</sequence>
<reference evidence="1" key="1">
    <citation type="submission" date="2014-11" db="EMBL/GenBank/DDBJ databases">
        <authorList>
            <person name="Amaro Gonzalez C."/>
        </authorList>
    </citation>
    <scope>NUCLEOTIDE SEQUENCE</scope>
</reference>
<protein>
    <submittedName>
        <fullName evidence="1">Uncharacterized protein</fullName>
    </submittedName>
</protein>
<organism evidence="1">
    <name type="scientific">Anguilla anguilla</name>
    <name type="common">European freshwater eel</name>
    <name type="synonym">Muraena anguilla</name>
    <dbReference type="NCBI Taxonomy" id="7936"/>
    <lineage>
        <taxon>Eukaryota</taxon>
        <taxon>Metazoa</taxon>
        <taxon>Chordata</taxon>
        <taxon>Craniata</taxon>
        <taxon>Vertebrata</taxon>
        <taxon>Euteleostomi</taxon>
        <taxon>Actinopterygii</taxon>
        <taxon>Neopterygii</taxon>
        <taxon>Teleostei</taxon>
        <taxon>Anguilliformes</taxon>
        <taxon>Anguillidae</taxon>
        <taxon>Anguilla</taxon>
    </lineage>
</organism>
<reference evidence="1" key="2">
    <citation type="journal article" date="2015" name="Fish Shellfish Immunol.">
        <title>Early steps in the European eel (Anguilla anguilla)-Vibrio vulnificus interaction in the gills: Role of the RtxA13 toxin.</title>
        <authorList>
            <person name="Callol A."/>
            <person name="Pajuelo D."/>
            <person name="Ebbesson L."/>
            <person name="Teles M."/>
            <person name="MacKenzie S."/>
            <person name="Amaro C."/>
        </authorList>
    </citation>
    <scope>NUCLEOTIDE SEQUENCE</scope>
</reference>
<proteinExistence type="predicted"/>
<name>A0A0E9UX41_ANGAN</name>
<evidence type="ECO:0000313" key="1">
    <source>
        <dbReference type="EMBL" id="JAH69548.1"/>
    </source>
</evidence>
<dbReference type="EMBL" id="GBXM01039029">
    <property type="protein sequence ID" value="JAH69548.1"/>
    <property type="molecule type" value="Transcribed_RNA"/>
</dbReference>
<accession>A0A0E9UX41</accession>
<dbReference type="AlphaFoldDB" id="A0A0E9UX41"/>